<organism evidence="2">
    <name type="scientific">Myxobolus squamalis</name>
    <name type="common">Myxosporean</name>
    <dbReference type="NCBI Taxonomy" id="59785"/>
    <lineage>
        <taxon>Eukaryota</taxon>
        <taxon>Metazoa</taxon>
        <taxon>Cnidaria</taxon>
        <taxon>Myxozoa</taxon>
        <taxon>Myxosporea</taxon>
        <taxon>Bivalvulida</taxon>
        <taxon>Platysporina</taxon>
        <taxon>Myxobolidae</taxon>
        <taxon>Myxobolus</taxon>
    </lineage>
</organism>
<dbReference type="InterPro" id="IPR041591">
    <property type="entry name" value="OCRE"/>
</dbReference>
<proteinExistence type="predicted"/>
<dbReference type="AlphaFoldDB" id="A0A6B2FXQ3"/>
<sequence>MQLQLPVRLHLYYHLIFKTLLFQRLVIQIIQAVFHLFRIFTFHFLSIFLVAVGDPQNFVYDPHSGYYIDPNSGIYHDRNTGTFYNPYTQDFLYIDQTTNTLIPFAKNTHAHFHLHHL</sequence>
<evidence type="ECO:0000259" key="1">
    <source>
        <dbReference type="Pfam" id="PF17780"/>
    </source>
</evidence>
<name>A0A6B2FXQ3_MYXSQ</name>
<protein>
    <submittedName>
        <fullName evidence="2">RNA-binding protein 5 (Trinotate prediction)</fullName>
    </submittedName>
</protein>
<accession>A0A6B2FXQ3</accession>
<feature type="domain" description="OCRE" evidence="1">
    <location>
        <begin position="55"/>
        <end position="104"/>
    </location>
</feature>
<evidence type="ECO:0000313" key="2">
    <source>
        <dbReference type="EMBL" id="NDJ96157.1"/>
    </source>
</evidence>
<dbReference type="EMBL" id="GHBR01000644">
    <property type="protein sequence ID" value="NDJ96157.1"/>
    <property type="molecule type" value="Transcribed_RNA"/>
</dbReference>
<reference evidence="2" key="1">
    <citation type="submission" date="2018-11" db="EMBL/GenBank/DDBJ databases">
        <title>Myxobolus squamalis genome and transcriptome.</title>
        <authorList>
            <person name="Yahalomi D."/>
            <person name="Atkinson S.D."/>
            <person name="Neuhof M."/>
            <person name="Chang E.S."/>
            <person name="Philippe H."/>
            <person name="Cartwright P."/>
            <person name="Bartholomew J.L."/>
            <person name="Huchon D."/>
        </authorList>
    </citation>
    <scope>NUCLEOTIDE SEQUENCE</scope>
    <source>
        <strain evidence="2">71B08</strain>
        <tissue evidence="2">Whole</tissue>
    </source>
</reference>
<dbReference type="Pfam" id="PF17780">
    <property type="entry name" value="OCRE"/>
    <property type="match status" value="1"/>
</dbReference>